<keyword evidence="3" id="KW-1185">Reference proteome</keyword>
<feature type="compositionally biased region" description="Polar residues" evidence="1">
    <location>
        <begin position="1"/>
        <end position="12"/>
    </location>
</feature>
<comment type="caution">
    <text evidence="2">The sequence shown here is derived from an EMBL/GenBank/DDBJ whole genome shotgun (WGS) entry which is preliminary data.</text>
</comment>
<reference evidence="2 3" key="1">
    <citation type="submission" date="2024-01" db="EMBL/GenBank/DDBJ databases">
        <title>A draft genome for a cacao thread blight-causing isolate of Paramarasmius palmivorus.</title>
        <authorList>
            <person name="Baruah I.K."/>
            <person name="Bukari Y."/>
            <person name="Amoako-Attah I."/>
            <person name="Meinhardt L.W."/>
            <person name="Bailey B.A."/>
            <person name="Cohen S.P."/>
        </authorList>
    </citation>
    <scope>NUCLEOTIDE SEQUENCE [LARGE SCALE GENOMIC DNA]</scope>
    <source>
        <strain evidence="2 3">GH-12</strain>
    </source>
</reference>
<protein>
    <submittedName>
        <fullName evidence="2">Uncharacterized protein</fullName>
    </submittedName>
</protein>
<gene>
    <name evidence="2" type="ORF">VNI00_018946</name>
</gene>
<evidence type="ECO:0000313" key="2">
    <source>
        <dbReference type="EMBL" id="KAK7016227.1"/>
    </source>
</evidence>
<evidence type="ECO:0000256" key="1">
    <source>
        <dbReference type="SAM" id="MobiDB-lite"/>
    </source>
</evidence>
<name>A0AAW0AUF6_9AGAR</name>
<dbReference type="AlphaFoldDB" id="A0AAW0AUF6"/>
<feature type="compositionally biased region" description="Basic and acidic residues" evidence="1">
    <location>
        <begin position="98"/>
        <end position="124"/>
    </location>
</feature>
<feature type="region of interest" description="Disordered" evidence="1">
    <location>
        <begin position="1"/>
        <end position="52"/>
    </location>
</feature>
<sequence>MVEPTTQSTDPQSSKHLETDISQPEAQAESSDDEPTASTDVPSDTLTSKAETECPSYSKFICVSQYKGVYKPPRSSPDMHPGYRHWESDVKSSVGESQPRDLPLEGVEESSRPEADCESSRTENDNVPGSQQ</sequence>
<feature type="compositionally biased region" description="Polar residues" evidence="1">
    <location>
        <begin position="20"/>
        <end position="29"/>
    </location>
</feature>
<feature type="region of interest" description="Disordered" evidence="1">
    <location>
        <begin position="68"/>
        <end position="132"/>
    </location>
</feature>
<feature type="compositionally biased region" description="Polar residues" evidence="1">
    <location>
        <begin position="36"/>
        <end position="49"/>
    </location>
</feature>
<accession>A0AAW0AUF6</accession>
<dbReference type="Proteomes" id="UP001383192">
    <property type="component" value="Unassembled WGS sequence"/>
</dbReference>
<proteinExistence type="predicted"/>
<organism evidence="2 3">
    <name type="scientific">Paramarasmius palmivorus</name>
    <dbReference type="NCBI Taxonomy" id="297713"/>
    <lineage>
        <taxon>Eukaryota</taxon>
        <taxon>Fungi</taxon>
        <taxon>Dikarya</taxon>
        <taxon>Basidiomycota</taxon>
        <taxon>Agaricomycotina</taxon>
        <taxon>Agaricomycetes</taxon>
        <taxon>Agaricomycetidae</taxon>
        <taxon>Agaricales</taxon>
        <taxon>Marasmiineae</taxon>
        <taxon>Marasmiaceae</taxon>
        <taxon>Paramarasmius</taxon>
    </lineage>
</organism>
<dbReference type="EMBL" id="JAYKXP010000292">
    <property type="protein sequence ID" value="KAK7016227.1"/>
    <property type="molecule type" value="Genomic_DNA"/>
</dbReference>
<evidence type="ECO:0000313" key="3">
    <source>
        <dbReference type="Proteomes" id="UP001383192"/>
    </source>
</evidence>